<feature type="region of interest" description="Disordered" evidence="1">
    <location>
        <begin position="11"/>
        <end position="38"/>
    </location>
</feature>
<dbReference type="Proteomes" id="UP000319728">
    <property type="component" value="Unassembled WGS sequence"/>
</dbReference>
<name>A0A562WHI4_9ACTN</name>
<feature type="compositionally biased region" description="Low complexity" evidence="1">
    <location>
        <begin position="11"/>
        <end position="33"/>
    </location>
</feature>
<comment type="caution">
    <text evidence="2">The sequence shown here is derived from an EMBL/GenBank/DDBJ whole genome shotgun (WGS) entry which is preliminary data.</text>
</comment>
<gene>
    <name evidence="2" type="ORF">JD81_03119</name>
</gene>
<organism evidence="2 3">
    <name type="scientific">Micromonospora sagamiensis</name>
    <dbReference type="NCBI Taxonomy" id="47875"/>
    <lineage>
        <taxon>Bacteria</taxon>
        <taxon>Bacillati</taxon>
        <taxon>Actinomycetota</taxon>
        <taxon>Actinomycetes</taxon>
        <taxon>Micromonosporales</taxon>
        <taxon>Micromonosporaceae</taxon>
        <taxon>Micromonospora</taxon>
    </lineage>
</organism>
<protein>
    <submittedName>
        <fullName evidence="2">Uncharacterized protein DUF4135</fullName>
    </submittedName>
</protein>
<dbReference type="InterPro" id="IPR046732">
    <property type="entry name" value="DUF6624"/>
</dbReference>
<dbReference type="EMBL" id="VLLP01000001">
    <property type="protein sequence ID" value="TWJ29608.1"/>
    <property type="molecule type" value="Genomic_DNA"/>
</dbReference>
<sequence>MSDVLWEWAPTGGPTAAAGVGPTPAGTPRTAAEGAEETPLPPVARRVLDAVRAGTAGALFPPVATASPDRRSLTVTRHLAGVDDARWLAGALSQPRFAPLLHLWELLDRWCRRAVAEHRDVLAPELFTVTNAALFGPVSAEFFVSCAAGQARYTRRLAGREADRCLRFLDIFLRRLRRDLGSGWPEEKRFAGPVVAVHAHGEETHNGRQRVLRLDLAGGGAVAYKPRPANGEVLFLAPGRPGRYGSVFDLLNRLPDTSGPVRLPLLRCWRGRGRDRQAYSWQEWIGPPAEWGVIRRSGQRRLHGARLPHRHAGDFWHRAGSLTAACFAFGITDLFEGNLLTGSRPEDPTPMLYPVDLEVYFFPVRRLSETGLVMDPVNGGHHHVGIERQARWCTIAGPLEYLRAGPGEGFRLCRADRSWTRRDARSVVTDTRGRVGYGAHLTAFLRGMFDVWTLLCTERARISRFVQRRCRDNLVRVLARPTVDYLDAVRHRRYSGGGADPRPGDPTIRYGTGELAQLRELDVPYFVRPAAGGPLRRLGPPSSRLRTLPAGTRLGPDRRPSPSAEVRAGAGLDLVGLGVAIRDAVEYVHPDLPATVLDDRERGVSVRLTDAQRGEASFDWPELGHRVTYVWTDEVVRLRLDPLPSPPVDDPDPDGPDWAGVRRQLLRIHRLDAALRSRLVSGPADPVDTRRLETLTDAAVDWLDEVVRAHGWPTRTRVGPTASEAASRLVQHARLPVTRHRAYLRLVRAAADRGEVPRRQVAYLTDALRVRQGRPQVFGTKFVNEGGVLMPYPIESPGSVDQRRREARLEPLSRYAHRLRRRFPLTGAEQP</sequence>
<proteinExistence type="predicted"/>
<feature type="region of interest" description="Disordered" evidence="1">
    <location>
        <begin position="537"/>
        <end position="565"/>
    </location>
</feature>
<keyword evidence="3" id="KW-1185">Reference proteome</keyword>
<evidence type="ECO:0000313" key="2">
    <source>
        <dbReference type="EMBL" id="TWJ29608.1"/>
    </source>
</evidence>
<dbReference type="RefSeq" id="WP_198501116.1">
    <property type="nucleotide sequence ID" value="NZ_AP023438.1"/>
</dbReference>
<dbReference type="Pfam" id="PF20329">
    <property type="entry name" value="DUF6624"/>
    <property type="match status" value="1"/>
</dbReference>
<evidence type="ECO:0000256" key="1">
    <source>
        <dbReference type="SAM" id="MobiDB-lite"/>
    </source>
</evidence>
<accession>A0A562WHI4</accession>
<dbReference type="AlphaFoldDB" id="A0A562WHI4"/>
<evidence type="ECO:0000313" key="3">
    <source>
        <dbReference type="Proteomes" id="UP000319728"/>
    </source>
</evidence>
<feature type="compositionally biased region" description="Low complexity" evidence="1">
    <location>
        <begin position="537"/>
        <end position="549"/>
    </location>
</feature>
<reference evidence="2 3" key="1">
    <citation type="submission" date="2019-07" db="EMBL/GenBank/DDBJ databases">
        <title>R&amp;d 2014.</title>
        <authorList>
            <person name="Klenk H.-P."/>
        </authorList>
    </citation>
    <scope>NUCLEOTIDE SEQUENCE [LARGE SCALE GENOMIC DNA]</scope>
    <source>
        <strain evidence="2 3">DSM 43912</strain>
    </source>
</reference>